<accession>A0A376YFN7</accession>
<name>A0A376YFN7_ECOLX</name>
<reference evidence="2 3" key="1">
    <citation type="submission" date="2018-06" db="EMBL/GenBank/DDBJ databases">
        <authorList>
            <consortium name="Pathogen Informatics"/>
            <person name="Doyle S."/>
        </authorList>
    </citation>
    <scope>NUCLEOTIDE SEQUENCE [LARGE SCALE GENOMIC DNA]</scope>
    <source>
        <strain evidence="2 3">NCTC9117</strain>
    </source>
</reference>
<evidence type="ECO:0000313" key="3">
    <source>
        <dbReference type="Proteomes" id="UP000254785"/>
    </source>
</evidence>
<protein>
    <submittedName>
        <fullName evidence="2">Antirestriction protein</fullName>
    </submittedName>
</protein>
<dbReference type="EMBL" id="UGDC01000003">
    <property type="protein sequence ID" value="STJ82786.1"/>
    <property type="molecule type" value="Genomic_DNA"/>
</dbReference>
<evidence type="ECO:0000256" key="1">
    <source>
        <dbReference type="SAM" id="MobiDB-lite"/>
    </source>
</evidence>
<proteinExistence type="predicted"/>
<dbReference type="Proteomes" id="UP000254785">
    <property type="component" value="Unassembled WGS sequence"/>
</dbReference>
<evidence type="ECO:0000313" key="2">
    <source>
        <dbReference type="EMBL" id="STJ82786.1"/>
    </source>
</evidence>
<feature type="region of interest" description="Disordered" evidence="1">
    <location>
        <begin position="1"/>
        <end position="21"/>
    </location>
</feature>
<gene>
    <name evidence="2" type="ORF">NCTC9117_05409</name>
</gene>
<organism evidence="2 3">
    <name type="scientific">Escherichia coli</name>
    <dbReference type="NCBI Taxonomy" id="562"/>
    <lineage>
        <taxon>Bacteria</taxon>
        <taxon>Pseudomonadati</taxon>
        <taxon>Pseudomonadota</taxon>
        <taxon>Gammaproteobacteria</taxon>
        <taxon>Enterobacterales</taxon>
        <taxon>Enterobacteriaceae</taxon>
        <taxon>Escherichia</taxon>
    </lineage>
</organism>
<dbReference type="AlphaFoldDB" id="A0A376YFN7"/>
<sequence>MQHVPESVIQAPESPDAPEALPGCRSISDDDLCAWCTRLLYRPGEISLCRLSIQAMASGHPSVTGTVTRTAVRNFSRISFIPDITGSSRSVMNVMLPAPDLYSSHLFTLQGFHT</sequence>